<evidence type="ECO:0000313" key="4">
    <source>
        <dbReference type="Proteomes" id="UP000268535"/>
    </source>
</evidence>
<feature type="non-terminal residue" evidence="3">
    <location>
        <position position="424"/>
    </location>
</feature>
<accession>A0A4P9XD66</accession>
<evidence type="ECO:0000313" key="5">
    <source>
        <dbReference type="Proteomes" id="UP000274922"/>
    </source>
</evidence>
<keyword evidence="5" id="KW-1185">Reference proteome</keyword>
<evidence type="ECO:0008006" key="6">
    <source>
        <dbReference type="Google" id="ProtNLM"/>
    </source>
</evidence>
<feature type="transmembrane region" description="Helical" evidence="1">
    <location>
        <begin position="32"/>
        <end position="55"/>
    </location>
</feature>
<reference evidence="2" key="3">
    <citation type="submission" date="2018-08" db="EMBL/GenBank/DDBJ databases">
        <title>Leveraging single-cell genomics to expand the Fungal Tree of Life.</title>
        <authorList>
            <consortium name="DOE Joint Genome Institute"/>
            <person name="Ahrendt S.R."/>
            <person name="Quandt C.A."/>
            <person name="Ciobanu D."/>
            <person name="Clum A."/>
            <person name="Salamov A."/>
            <person name="Andreopoulos B."/>
            <person name="Cheng J.-F."/>
            <person name="Woyke T."/>
            <person name="Pelin A."/>
            <person name="Henrissat B."/>
            <person name="Reynolds N."/>
            <person name="Benny G.L."/>
            <person name="Smith M.E."/>
            <person name="James T.Y."/>
            <person name="Grigoriev I.V."/>
        </authorList>
    </citation>
    <scope>NUCLEOTIDE SEQUENCE</scope>
    <source>
        <strain evidence="2">ATCC 52028</strain>
    </source>
</reference>
<dbReference type="STRING" id="1555241.A0A4P9XD66"/>
<dbReference type="Proteomes" id="UP000274922">
    <property type="component" value="Unassembled WGS sequence"/>
</dbReference>
<keyword evidence="1" id="KW-0812">Transmembrane</keyword>
<organism evidence="3 5">
    <name type="scientific">Caulochytrium protostelioides</name>
    <dbReference type="NCBI Taxonomy" id="1555241"/>
    <lineage>
        <taxon>Eukaryota</taxon>
        <taxon>Fungi</taxon>
        <taxon>Fungi incertae sedis</taxon>
        <taxon>Chytridiomycota</taxon>
        <taxon>Chytridiomycota incertae sedis</taxon>
        <taxon>Chytridiomycetes</taxon>
        <taxon>Caulochytriales</taxon>
        <taxon>Caulochytriaceae</taxon>
        <taxon>Caulochytrium</taxon>
    </lineage>
</organism>
<dbReference type="AlphaFoldDB" id="A0A4P9XD66"/>
<dbReference type="PANTHER" id="PTHR16189">
    <property type="entry name" value="TRANSMEMBRANE PROTEIN 104-RELATED"/>
    <property type="match status" value="1"/>
</dbReference>
<evidence type="ECO:0000313" key="3">
    <source>
        <dbReference type="EMBL" id="RKP03388.1"/>
    </source>
</evidence>
<proteinExistence type="predicted"/>
<feature type="transmembrane region" description="Helical" evidence="1">
    <location>
        <begin position="259"/>
        <end position="280"/>
    </location>
</feature>
<evidence type="ECO:0000313" key="2">
    <source>
        <dbReference type="EMBL" id="RKO94893.1"/>
    </source>
</evidence>
<dbReference type="EMBL" id="ML014124">
    <property type="protein sequence ID" value="RKP03388.1"/>
    <property type="molecule type" value="Genomic_DNA"/>
</dbReference>
<dbReference type="EMBL" id="ML014024">
    <property type="protein sequence ID" value="RKO94893.1"/>
    <property type="molecule type" value="Genomic_DNA"/>
</dbReference>
<feature type="transmembrane region" description="Helical" evidence="1">
    <location>
        <begin position="212"/>
        <end position="230"/>
    </location>
</feature>
<sequence>MRIGVAGGIVLLFNNAIGPGAPQTAPLFQAAGWVPTTLAFALYAGLSGVASLFVCEAMQAVPGNRRFGARVEWSTLVHFYTPSARLSQWTQLWLYGTLIGNVVASLVQSAHTWDHVLIDVVGATCGLGWPLSSSSSSSSPWLSSRTPASSPAPWPSWLSWPETVCVANHTSQTLSPFEDVRLIGTTGLLAVVILVVPLTMKADLGETLFVQKAAFGITLLVFVQWIWVSLRHGVAWERVPAFGPAATDLRGVHGGGDDLGSVLGVIMLNFASISTVPAWVNARAPHASIHATIGGSVVLCFATYLLIGLIPALAFAFPPGTTVLSVLASDPTCRAVGYVFALVVLMASVPVFMLIARDNLLETDAVASTARATWLTHVLPWLLVLPFQSGGAVVTLNAWSGLLFASITNFVLPFSIFRASHAFR</sequence>
<feature type="transmembrane region" description="Helical" evidence="1">
    <location>
        <begin position="292"/>
        <end position="315"/>
    </location>
</feature>
<dbReference type="OrthoDB" id="294541at2759"/>
<dbReference type="PANTHER" id="PTHR16189:SF3">
    <property type="entry name" value="AMINO ACID TRANSPORTER TRANSMEMBRANE DOMAIN-CONTAINING PROTEIN"/>
    <property type="match status" value="1"/>
</dbReference>
<keyword evidence="1" id="KW-0472">Membrane</keyword>
<gene>
    <name evidence="2" type="ORF">CAUPRSCDRAFT_9604</name>
    <name evidence="3" type="ORF">CXG81DRAFT_9648</name>
</gene>
<keyword evidence="1" id="KW-1133">Transmembrane helix</keyword>
<name>A0A4P9XD66_9FUNG</name>
<protein>
    <recommendedName>
        <fullName evidence="6">Amino acid transporter transmembrane domain-containing protein</fullName>
    </recommendedName>
</protein>
<evidence type="ECO:0000256" key="1">
    <source>
        <dbReference type="SAM" id="Phobius"/>
    </source>
</evidence>
<feature type="transmembrane region" description="Helical" evidence="1">
    <location>
        <begin position="335"/>
        <end position="356"/>
    </location>
</feature>
<dbReference type="Proteomes" id="UP000268535">
    <property type="component" value="Unassembled WGS sequence"/>
</dbReference>
<reference evidence="4 5" key="1">
    <citation type="journal article" date="2018" name="Nat. Microbiol.">
        <title>Leveraging single-cell genomics to expand the fungal tree of life.</title>
        <authorList>
            <person name="Ahrendt S.R."/>
            <person name="Quandt C.A."/>
            <person name="Ciobanu D."/>
            <person name="Clum A."/>
            <person name="Salamov A."/>
            <person name="Andreopoulos B."/>
            <person name="Cheng J.F."/>
            <person name="Woyke T."/>
            <person name="Pelin A."/>
            <person name="Henrissat B."/>
            <person name="Reynolds N.K."/>
            <person name="Benny G.L."/>
            <person name="Smith M.E."/>
            <person name="James T.Y."/>
            <person name="Grigoriev I.V."/>
        </authorList>
    </citation>
    <scope>NUCLEOTIDE SEQUENCE [LARGE SCALE GENOMIC DNA]</scope>
    <source>
        <strain evidence="4 5">ATCC 52028</strain>
    </source>
</reference>
<reference evidence="3" key="2">
    <citation type="submission" date="2018-04" db="EMBL/GenBank/DDBJ databases">
        <title>Leveraging single-cell genomics to expand the Fungal Tree of Life.</title>
        <authorList>
            <consortium name="DOE Joint Genome Institute"/>
            <person name="Ahrendt S.R."/>
            <person name="Quandt C.A."/>
            <person name="Ciobanu D."/>
            <person name="Clum A."/>
            <person name="Salamov A."/>
            <person name="Andreopoulos B."/>
            <person name="Cheng J.-F."/>
            <person name="Woyke T."/>
            <person name="Pelin A."/>
            <person name="Henrissat B."/>
            <person name="Benny G.L."/>
            <person name="Smith M.E."/>
            <person name="James T.Y."/>
            <person name="Grigoriev I.V."/>
        </authorList>
    </citation>
    <scope>NUCLEOTIDE SEQUENCE</scope>
    <source>
        <strain evidence="3">ATCC 52028</strain>
    </source>
</reference>